<comment type="caution">
    <text evidence="1">The sequence shown here is derived from an EMBL/GenBank/DDBJ whole genome shotgun (WGS) entry which is preliminary data.</text>
</comment>
<evidence type="ECO:0008006" key="3">
    <source>
        <dbReference type="Google" id="ProtNLM"/>
    </source>
</evidence>
<dbReference type="Pfam" id="PF16460">
    <property type="entry name" value="Phage_TTP_11"/>
    <property type="match status" value="1"/>
</dbReference>
<reference evidence="1" key="1">
    <citation type="submission" date="2018-06" db="EMBL/GenBank/DDBJ databases">
        <title>Genomic Encyclopedia of Type Strains, Phase IV (KMG-V): Genome sequencing to study the core and pangenomes of soil and plant-associated prokaryotes.</title>
        <authorList>
            <person name="Whitman W."/>
        </authorList>
    </citation>
    <scope>NUCLEOTIDE SEQUENCE [LARGE SCALE GENOMIC DNA]</scope>
    <source>
        <strain evidence="1">MLR2-44</strain>
    </source>
</reference>
<dbReference type="InterPro" id="IPR032495">
    <property type="entry name" value="Phage_TTP_11"/>
</dbReference>
<dbReference type="Gene3D" id="4.10.410.40">
    <property type="match status" value="1"/>
</dbReference>
<dbReference type="AlphaFoldDB" id="A0A2W7PIQ4"/>
<dbReference type="EMBL" id="QKZN01000002">
    <property type="protein sequence ID" value="PZX32057.1"/>
    <property type="molecule type" value="Genomic_DNA"/>
</dbReference>
<dbReference type="Proteomes" id="UP000249638">
    <property type="component" value="Unassembled WGS sequence"/>
</dbReference>
<protein>
    <recommendedName>
        <fullName evidence="3">Tail tube protein</fullName>
    </recommendedName>
</protein>
<proteinExistence type="predicted"/>
<evidence type="ECO:0000313" key="2">
    <source>
        <dbReference type="Proteomes" id="UP000249638"/>
    </source>
</evidence>
<gene>
    <name evidence="1" type="ORF">C7416_102217</name>
</gene>
<keyword evidence="2" id="KW-1185">Reference proteome</keyword>
<organism evidence="1 2">
    <name type="scientific">Cupriavidus phytorum</name>
    <dbReference type="NCBI Taxonomy" id="3024399"/>
    <lineage>
        <taxon>Bacteria</taxon>
        <taxon>Pseudomonadati</taxon>
        <taxon>Pseudomonadota</taxon>
        <taxon>Betaproteobacteria</taxon>
        <taxon>Burkholderiales</taxon>
        <taxon>Burkholderiaceae</taxon>
        <taxon>Cupriavidus</taxon>
    </lineage>
</organism>
<accession>A0A2W7PIQ4</accession>
<sequence>MPSTAISAQGSKLEIAGAAGGAKTITAIALGFPTILTSTAHGFVNGDVVTLAGLTGTNAGDLNGQTVVVKNVTTNTFAFDINTTGRTITAAGTATPATWTKIENLVSFKGFDGQASELDKTDLDSTAKEYALGLQDWGSFTFDVNRDMNDAGQQAIDASKRAGTVKTYKLTLPNNKTKTFDAYAKNSPLEGGVDQLLKSTGVTLRITGDVTDA</sequence>
<name>A0A2W7PIQ4_9BURK</name>
<evidence type="ECO:0000313" key="1">
    <source>
        <dbReference type="EMBL" id="PZX32057.1"/>
    </source>
</evidence>